<evidence type="ECO:0000313" key="18">
    <source>
        <dbReference type="Proteomes" id="UP001608902"/>
    </source>
</evidence>
<evidence type="ECO:0000256" key="4">
    <source>
        <dbReference type="ARBA" id="ARBA00022448"/>
    </source>
</evidence>
<dbReference type="Gene3D" id="2.130.10.10">
    <property type="entry name" value="YVTN repeat-like/Quinoprotein amine dehydrogenase"/>
    <property type="match status" value="1"/>
</dbReference>
<name>A0ABD6EFF3_9BILA</name>
<dbReference type="SUPFAM" id="SSF57850">
    <property type="entry name" value="RING/U-box"/>
    <property type="match status" value="1"/>
</dbReference>
<dbReference type="PIRSF" id="PIRSF007860">
    <property type="entry name" value="VPS11"/>
    <property type="match status" value="1"/>
</dbReference>
<dbReference type="SUPFAM" id="SSF48371">
    <property type="entry name" value="ARM repeat"/>
    <property type="match status" value="2"/>
</dbReference>
<keyword evidence="18" id="KW-1185">Reference proteome</keyword>
<dbReference type="Proteomes" id="UP001608902">
    <property type="component" value="Unassembled WGS sequence"/>
</dbReference>
<comment type="similarity">
    <text evidence="3 11">Belongs to the VPS11 family.</text>
</comment>
<gene>
    <name evidence="17" type="ORF">AB6A40_003548</name>
</gene>
<protein>
    <recommendedName>
        <fullName evidence="11">Vacuolar protein sorting-associated protein 11 homolog</fullName>
    </recommendedName>
</protein>
<evidence type="ECO:0000256" key="10">
    <source>
        <dbReference type="ARBA" id="ARBA00023228"/>
    </source>
</evidence>
<keyword evidence="5" id="KW-0479">Metal-binding</keyword>
<dbReference type="InterPro" id="IPR016024">
    <property type="entry name" value="ARM-type_fold"/>
</dbReference>
<evidence type="ECO:0000256" key="8">
    <source>
        <dbReference type="ARBA" id="ARBA00022927"/>
    </source>
</evidence>
<dbReference type="InterPro" id="IPR015943">
    <property type="entry name" value="WD40/YVTN_repeat-like_dom_sf"/>
</dbReference>
<evidence type="ECO:0000256" key="2">
    <source>
        <dbReference type="ARBA" id="ARBA00004492"/>
    </source>
</evidence>
<feature type="coiled-coil region" evidence="14">
    <location>
        <begin position="590"/>
        <end position="617"/>
    </location>
</feature>
<dbReference type="PANTHER" id="PTHR23323">
    <property type="entry name" value="VACUOLAR PROTEIN SORTING-ASSOCIATED PROTEIN"/>
    <property type="match status" value="1"/>
</dbReference>
<dbReference type="Pfam" id="PF23341">
    <property type="entry name" value="PEP5_VPS11_N"/>
    <property type="match status" value="1"/>
</dbReference>
<dbReference type="InterPro" id="IPR001841">
    <property type="entry name" value="Znf_RING"/>
</dbReference>
<dbReference type="GO" id="GO:0099023">
    <property type="term" value="C:vesicle tethering complex"/>
    <property type="evidence" value="ECO:0007669"/>
    <property type="project" value="UniProtKB-ARBA"/>
</dbReference>
<evidence type="ECO:0000259" key="16">
    <source>
        <dbReference type="PROSITE" id="PS50089"/>
    </source>
</evidence>
<dbReference type="Gene3D" id="3.30.40.10">
    <property type="entry name" value="Zinc/RING finger domain, C3HC4 (zinc finger)"/>
    <property type="match status" value="1"/>
</dbReference>
<feature type="compositionally biased region" description="Polar residues" evidence="15">
    <location>
        <begin position="912"/>
        <end position="932"/>
    </location>
</feature>
<keyword evidence="6 12" id="KW-0863">Zinc-finger</keyword>
<evidence type="ECO:0000256" key="3">
    <source>
        <dbReference type="ARBA" id="ARBA00007070"/>
    </source>
</evidence>
<evidence type="ECO:0000256" key="13">
    <source>
        <dbReference type="PROSITE-ProRule" id="PRU01006"/>
    </source>
</evidence>
<evidence type="ECO:0000256" key="7">
    <source>
        <dbReference type="ARBA" id="ARBA00022833"/>
    </source>
</evidence>
<accession>A0ABD6EFF3</accession>
<dbReference type="InterPro" id="IPR016528">
    <property type="entry name" value="VPS11"/>
</dbReference>
<evidence type="ECO:0000313" key="17">
    <source>
        <dbReference type="EMBL" id="MFH4976839.1"/>
    </source>
</evidence>
<evidence type="ECO:0000256" key="15">
    <source>
        <dbReference type="SAM" id="MobiDB-lite"/>
    </source>
</evidence>
<feature type="coiled-coil region" evidence="14">
    <location>
        <begin position="758"/>
        <end position="785"/>
    </location>
</feature>
<comment type="subcellular location">
    <subcellularLocation>
        <location evidence="2">Late endosome membrane</location>
        <topology evidence="2">Peripheral membrane protein</topology>
        <orientation evidence="2">Cytoplasmic side</orientation>
    </subcellularLocation>
    <subcellularLocation>
        <location evidence="1">Lysosome</location>
    </subcellularLocation>
</comment>
<dbReference type="CDD" id="cd16688">
    <property type="entry name" value="RING-H2_Vps11"/>
    <property type="match status" value="1"/>
</dbReference>
<keyword evidence="8" id="KW-0653">Protein transport</keyword>
<dbReference type="PROSITE" id="PS50236">
    <property type="entry name" value="CHCR"/>
    <property type="match status" value="1"/>
</dbReference>
<dbReference type="InterPro" id="IPR036322">
    <property type="entry name" value="WD40_repeat_dom_sf"/>
</dbReference>
<dbReference type="Pfam" id="PF23356">
    <property type="entry name" value="TPR_PEP5_VPS11"/>
    <property type="match status" value="1"/>
</dbReference>
<proteinExistence type="inferred from homology"/>
<dbReference type="PROSITE" id="PS50089">
    <property type="entry name" value="ZF_RING_2"/>
    <property type="match status" value="1"/>
</dbReference>
<evidence type="ECO:0000256" key="1">
    <source>
        <dbReference type="ARBA" id="ARBA00004371"/>
    </source>
</evidence>
<dbReference type="EMBL" id="JBGFUD010001855">
    <property type="protein sequence ID" value="MFH4976839.1"/>
    <property type="molecule type" value="Genomic_DNA"/>
</dbReference>
<evidence type="ECO:0000256" key="12">
    <source>
        <dbReference type="PROSITE-ProRule" id="PRU00175"/>
    </source>
</evidence>
<dbReference type="GO" id="GO:0008270">
    <property type="term" value="F:zinc ion binding"/>
    <property type="evidence" value="ECO:0007669"/>
    <property type="project" value="UniProtKB-KW"/>
</dbReference>
<dbReference type="GO" id="GO:0005764">
    <property type="term" value="C:lysosome"/>
    <property type="evidence" value="ECO:0007669"/>
    <property type="project" value="UniProtKB-SubCell"/>
</dbReference>
<feature type="repeat" description="CHCR" evidence="13">
    <location>
        <begin position="410"/>
        <end position="553"/>
    </location>
</feature>
<dbReference type="InterPro" id="IPR057307">
    <property type="entry name" value="PEP5_VPS11_N"/>
</dbReference>
<evidence type="ECO:0000256" key="5">
    <source>
        <dbReference type="ARBA" id="ARBA00022723"/>
    </source>
</evidence>
<dbReference type="AlphaFoldDB" id="A0ABD6EFF3"/>
<feature type="domain" description="RING-type" evidence="16">
    <location>
        <begin position="794"/>
        <end position="833"/>
    </location>
</feature>
<evidence type="ECO:0000256" key="14">
    <source>
        <dbReference type="SAM" id="Coils"/>
    </source>
</evidence>
<keyword evidence="9 11" id="KW-0472">Membrane</keyword>
<feature type="region of interest" description="Disordered" evidence="15">
    <location>
        <begin position="898"/>
        <end position="966"/>
    </location>
</feature>
<dbReference type="GO" id="GO:0031902">
    <property type="term" value="C:late endosome membrane"/>
    <property type="evidence" value="ECO:0007669"/>
    <property type="project" value="UniProtKB-SubCell"/>
</dbReference>
<dbReference type="InterPro" id="IPR000547">
    <property type="entry name" value="Clathrin_H-chain/VPS_repeat"/>
</dbReference>
<feature type="compositionally biased region" description="Polar residues" evidence="15">
    <location>
        <begin position="939"/>
        <end position="958"/>
    </location>
</feature>
<dbReference type="GO" id="GO:0006886">
    <property type="term" value="P:intracellular protein transport"/>
    <property type="evidence" value="ECO:0007669"/>
    <property type="project" value="UniProtKB-UniRule"/>
</dbReference>
<organism evidence="17 18">
    <name type="scientific">Gnathostoma spinigerum</name>
    <dbReference type="NCBI Taxonomy" id="75299"/>
    <lineage>
        <taxon>Eukaryota</taxon>
        <taxon>Metazoa</taxon>
        <taxon>Ecdysozoa</taxon>
        <taxon>Nematoda</taxon>
        <taxon>Chromadorea</taxon>
        <taxon>Rhabditida</taxon>
        <taxon>Spirurina</taxon>
        <taxon>Gnathostomatomorpha</taxon>
        <taxon>Gnathostomatoidea</taxon>
        <taxon>Gnathostomatidae</taxon>
        <taxon>Gnathostoma</taxon>
    </lineage>
</organism>
<keyword evidence="10" id="KW-0458">Lysosome</keyword>
<dbReference type="InterPro" id="IPR013083">
    <property type="entry name" value="Znf_RING/FYVE/PHD"/>
</dbReference>
<comment type="caution">
    <text evidence="17">The sequence shown here is derived from an EMBL/GenBank/DDBJ whole genome shotgun (WGS) entry which is preliminary data.</text>
</comment>
<dbReference type="InterPro" id="IPR057308">
    <property type="entry name" value="CHCR_PEP5_VPS11"/>
</dbReference>
<keyword evidence="7" id="KW-0862">Zinc</keyword>
<keyword evidence="4" id="KW-0813">Transport</keyword>
<evidence type="ECO:0000256" key="6">
    <source>
        <dbReference type="ARBA" id="ARBA00022771"/>
    </source>
</evidence>
<dbReference type="SUPFAM" id="SSF50978">
    <property type="entry name" value="WD40 repeat-like"/>
    <property type="match status" value="1"/>
</dbReference>
<reference evidence="17 18" key="1">
    <citation type="submission" date="2024-08" db="EMBL/GenBank/DDBJ databases">
        <title>Gnathostoma spinigerum genome.</title>
        <authorList>
            <person name="Gonzalez-Bertolin B."/>
            <person name="Monzon S."/>
            <person name="Zaballos A."/>
            <person name="Jimenez P."/>
            <person name="Dekumyoy P."/>
            <person name="Varona S."/>
            <person name="Cuesta I."/>
            <person name="Sumanam S."/>
            <person name="Adisakwattana P."/>
            <person name="Gasser R.B."/>
            <person name="Hernandez-Gonzalez A."/>
            <person name="Young N.D."/>
            <person name="Perteguer M.J."/>
        </authorList>
    </citation>
    <scope>NUCLEOTIDE SEQUENCE [LARGE SCALE GENOMIC DNA]</scope>
    <source>
        <strain evidence="17">AL3</strain>
        <tissue evidence="17">Liver</tissue>
    </source>
</reference>
<dbReference type="SMART" id="SM00184">
    <property type="entry name" value="RING"/>
    <property type="match status" value="1"/>
</dbReference>
<dbReference type="PANTHER" id="PTHR23323:SF24">
    <property type="entry name" value="VACUOLAR PROTEIN SORTING-ASSOCIATED PROTEIN 11 HOMOLOG"/>
    <property type="match status" value="1"/>
</dbReference>
<evidence type="ECO:0000256" key="11">
    <source>
        <dbReference type="PIRNR" id="PIRNR007860"/>
    </source>
</evidence>
<sequence>MSLAELGWRQFTFFDKTNVQDPNHPSEKFSSLKNLSAMCSVSGDGFALFGEKGGAMLKLSHKLDQYFWVAHKFSMIDMSVAGNILATVGEDEEGINSLVKIWQLDRIEKDAPFCLRVIRVCQILASSQGTQACCVALHSSHQHIAVGFRDSSVIYHAGNLLKDKLGKWLTIPTNAGDDNDGEITALAIAWLPVHGATVLFCATRSSVKSFAISNKAVVNTVVHDAKGCSRYSWSFSEATNRFTVGSVEMVYFYDADQSLALDPDGGKGRCHALGRSNEKIQLLTLNNYVILLTRQPSAVTSADDEWNYVVSVYDIENQCVAFSCALPSVSRVFLLDSNIMILSQDGTLSTLQEKHITVKLDILFKKNLFDLAVRLAKRSHLDAESLSDIYRKYGDYLFSNGDFENAVQQYSETVGFLEPSYVIKKFLEGSRTKELSSYLEALHAVGKANAHHTTILLNCYTKMEAVDKIDQFISRNVECDVDVAVQVLRSAGFSKEACRLCEKHKLHDAMLAILIEELCGYEEALLYIGKLEIDEVEKYMGKYGKVLLEHCSEKSMELLMNLVSSNAQVDSGQLLKMFVGDQFHCSQFIKAALEKNKEDSNLKNTNLEIRLRQLQSHDEILPEDHASLLELIDTNNLKSSLHLCQMFGFTPGIVYIYEKLEKYDELLEYYMQRKDFDEIIQLCERLDNQKMWMEAIVYISNQPDIDRETVHYMLERVEASSCLHPLVVLEVLSQGEHLHFVDVRDYIVKWLTEQTDHMQSDEEAITASEEKMNTVEEQIESLNYRVQLFQLNKCSVCDTSLQLPTVHFLCRHSYHAHCLESYSEKADYCPACRQSTVRKETAKEIRTFVDNRSACKQFQKQMDTAIDCMSLVSEYVAQGLFMSSLSNIPDTSSTLRATKKLNGSDSRDRESSFPSNKSQTSGNALLIQSSNPFLEESSDPFTRGSSSSLYTFNDSSMPANPFDSDF</sequence>
<evidence type="ECO:0000256" key="9">
    <source>
        <dbReference type="ARBA" id="ARBA00023136"/>
    </source>
</evidence>
<keyword evidence="14" id="KW-0175">Coiled coil</keyword>